<dbReference type="Gene3D" id="3.40.50.300">
    <property type="entry name" value="P-loop containing nucleotide triphosphate hydrolases"/>
    <property type="match status" value="1"/>
</dbReference>
<dbReference type="EMBL" id="BK059154">
    <property type="protein sequence ID" value="DAE92719.1"/>
    <property type="molecule type" value="Genomic_DNA"/>
</dbReference>
<dbReference type="InterPro" id="IPR027417">
    <property type="entry name" value="P-loop_NTPase"/>
</dbReference>
<dbReference type="SUPFAM" id="SSF52540">
    <property type="entry name" value="P-loop containing nucleoside triphosphate hydrolases"/>
    <property type="match status" value="1"/>
</dbReference>
<proteinExistence type="predicted"/>
<organism evidence="1">
    <name type="scientific">Siphoviridae sp. gcode 4</name>
    <dbReference type="NCBI Taxonomy" id="2838368"/>
    <lineage>
        <taxon>Viruses</taxon>
        <taxon>Duplodnaviria</taxon>
        <taxon>Heunggongvirae</taxon>
        <taxon>Uroviricota</taxon>
        <taxon>Caudoviricetes</taxon>
    </lineage>
</organism>
<evidence type="ECO:0000313" key="1">
    <source>
        <dbReference type="EMBL" id="DAE92719.1"/>
    </source>
</evidence>
<reference evidence="1" key="1">
    <citation type="journal article" date="2021" name="Proc. Natl. Acad. Sci. U.S.A.">
        <title>A Catalog of Tens of Thousands of Viruses from Human Metagenomes Reveals Hidden Associations with Chronic Diseases.</title>
        <authorList>
            <person name="Tisza M.J."/>
            <person name="Buck C.B."/>
        </authorList>
    </citation>
    <scope>NUCLEOTIDE SEQUENCE</scope>
    <source>
        <strain evidence="1">Ctw1L9</strain>
    </source>
</reference>
<name>A0A8S5RTB5_9CAUD</name>
<sequence>MKKNINTINIEELKTLASYIIDNNKRLYNEHKKTTAIEVVGESGLGKTSAIIQLAQERGMDCIKLNLSQLEELGDLIGFPIKEYYVCTERPRLDDDGMPVVENEIVIKDEECLWVSADVLDSYIAEGYRIKDNISRMGYALPAWVPTSRNENGTILILDDFNRAD</sequence>
<accession>A0A8S5RTB5</accession>
<protein>
    <submittedName>
        <fullName evidence="1">AAA ATPase</fullName>
    </submittedName>
</protein>